<protein>
    <submittedName>
        <fullName evidence="1">Uncharacterized protein, isoform D</fullName>
    </submittedName>
</protein>
<name>A0A0Q9WG53_DROVI</name>
<organism evidence="1 2">
    <name type="scientific">Drosophila virilis</name>
    <name type="common">Fruit fly</name>
    <dbReference type="NCBI Taxonomy" id="7244"/>
    <lineage>
        <taxon>Eukaryota</taxon>
        <taxon>Metazoa</taxon>
        <taxon>Ecdysozoa</taxon>
        <taxon>Arthropoda</taxon>
        <taxon>Hexapoda</taxon>
        <taxon>Insecta</taxon>
        <taxon>Pterygota</taxon>
        <taxon>Neoptera</taxon>
        <taxon>Endopterygota</taxon>
        <taxon>Diptera</taxon>
        <taxon>Brachycera</taxon>
        <taxon>Muscomorpha</taxon>
        <taxon>Ephydroidea</taxon>
        <taxon>Drosophilidae</taxon>
        <taxon>Drosophila</taxon>
    </lineage>
</organism>
<sequence length="144" mass="16036">MCLHYWSRFAGDLRCDPAPLPRLLINRPAISEYVRRLGALRFAFARATADQQSTSSQLGAASSATSDSRVPLNKLFLIVASLATSREGCRVRLKVDHTSIRTPAHRHSHSHTHMQTHRYACACISMFISIATFLSKRTGRAIIT</sequence>
<dbReference type="InParanoid" id="A0A0Q9WG53"/>
<evidence type="ECO:0000313" key="2">
    <source>
        <dbReference type="Proteomes" id="UP000008792"/>
    </source>
</evidence>
<evidence type="ECO:0000313" key="1">
    <source>
        <dbReference type="EMBL" id="KRF83485.1"/>
    </source>
</evidence>
<keyword evidence="2" id="KW-1185">Reference proteome</keyword>
<dbReference type="EMBL" id="CH940650">
    <property type="protein sequence ID" value="KRF83485.1"/>
    <property type="molecule type" value="Genomic_DNA"/>
</dbReference>
<proteinExistence type="predicted"/>
<dbReference type="AlphaFoldDB" id="A0A0Q9WG53"/>
<accession>A0A0Q9WG53</accession>
<dbReference type="Proteomes" id="UP000008792">
    <property type="component" value="Unassembled WGS sequence"/>
</dbReference>
<reference evidence="1 2" key="1">
    <citation type="journal article" date="2007" name="Nature">
        <title>Evolution of genes and genomes on the Drosophila phylogeny.</title>
        <authorList>
            <consortium name="Drosophila 12 Genomes Consortium"/>
            <person name="Clark A.G."/>
            <person name="Eisen M.B."/>
            <person name="Smith D.R."/>
            <person name="Bergman C.M."/>
            <person name="Oliver B."/>
            <person name="Markow T.A."/>
            <person name="Kaufman T.C."/>
            <person name="Kellis M."/>
            <person name="Gelbart W."/>
            <person name="Iyer V.N."/>
            <person name="Pollard D.A."/>
            <person name="Sackton T.B."/>
            <person name="Larracuente A.M."/>
            <person name="Singh N.D."/>
            <person name="Abad J.P."/>
            <person name="Abt D.N."/>
            <person name="Adryan B."/>
            <person name="Aguade M."/>
            <person name="Akashi H."/>
            <person name="Anderson W.W."/>
            <person name="Aquadro C.F."/>
            <person name="Ardell D.H."/>
            <person name="Arguello R."/>
            <person name="Artieri C.G."/>
            <person name="Barbash D.A."/>
            <person name="Barker D."/>
            <person name="Barsanti P."/>
            <person name="Batterham P."/>
            <person name="Batzoglou S."/>
            <person name="Begun D."/>
            <person name="Bhutkar A."/>
            <person name="Blanco E."/>
            <person name="Bosak S.A."/>
            <person name="Bradley R.K."/>
            <person name="Brand A.D."/>
            <person name="Brent M.R."/>
            <person name="Brooks A.N."/>
            <person name="Brown R.H."/>
            <person name="Butlin R.K."/>
            <person name="Caggese C."/>
            <person name="Calvi B.R."/>
            <person name="Bernardo de Carvalho A."/>
            <person name="Caspi A."/>
            <person name="Castrezana S."/>
            <person name="Celniker S.E."/>
            <person name="Chang J.L."/>
            <person name="Chapple C."/>
            <person name="Chatterji S."/>
            <person name="Chinwalla A."/>
            <person name="Civetta A."/>
            <person name="Clifton S.W."/>
            <person name="Comeron J.M."/>
            <person name="Costello J.C."/>
            <person name="Coyne J.A."/>
            <person name="Daub J."/>
            <person name="David R.G."/>
            <person name="Delcher A.L."/>
            <person name="Delehaunty K."/>
            <person name="Do C.B."/>
            <person name="Ebling H."/>
            <person name="Edwards K."/>
            <person name="Eickbush T."/>
            <person name="Evans J.D."/>
            <person name="Filipski A."/>
            <person name="Findeiss S."/>
            <person name="Freyhult E."/>
            <person name="Fulton L."/>
            <person name="Fulton R."/>
            <person name="Garcia A.C."/>
            <person name="Gardiner A."/>
            <person name="Garfield D.A."/>
            <person name="Garvin B.E."/>
            <person name="Gibson G."/>
            <person name="Gilbert D."/>
            <person name="Gnerre S."/>
            <person name="Godfrey J."/>
            <person name="Good R."/>
            <person name="Gotea V."/>
            <person name="Gravely B."/>
            <person name="Greenberg A.J."/>
            <person name="Griffiths-Jones S."/>
            <person name="Gross S."/>
            <person name="Guigo R."/>
            <person name="Gustafson E.A."/>
            <person name="Haerty W."/>
            <person name="Hahn M.W."/>
            <person name="Halligan D.L."/>
            <person name="Halpern A.L."/>
            <person name="Halter G.M."/>
            <person name="Han M.V."/>
            <person name="Heger A."/>
            <person name="Hillier L."/>
            <person name="Hinrichs A.S."/>
            <person name="Holmes I."/>
            <person name="Hoskins R.A."/>
            <person name="Hubisz M.J."/>
            <person name="Hultmark D."/>
            <person name="Huntley M.A."/>
            <person name="Jaffe D.B."/>
            <person name="Jagadeeshan S."/>
            <person name="Jeck W.R."/>
            <person name="Johnson J."/>
            <person name="Jones C.D."/>
            <person name="Jordan W.C."/>
            <person name="Karpen G.H."/>
            <person name="Kataoka E."/>
            <person name="Keightley P.D."/>
            <person name="Kheradpour P."/>
            <person name="Kirkness E.F."/>
            <person name="Koerich L.B."/>
            <person name="Kristiansen K."/>
            <person name="Kudrna D."/>
            <person name="Kulathinal R.J."/>
            <person name="Kumar S."/>
            <person name="Kwok R."/>
            <person name="Lander E."/>
            <person name="Langley C.H."/>
            <person name="Lapoint R."/>
            <person name="Lazzaro B.P."/>
            <person name="Lee S.J."/>
            <person name="Levesque L."/>
            <person name="Li R."/>
            <person name="Lin C.F."/>
            <person name="Lin M.F."/>
            <person name="Lindblad-Toh K."/>
            <person name="Llopart A."/>
            <person name="Long M."/>
            <person name="Low L."/>
            <person name="Lozovsky E."/>
            <person name="Lu J."/>
            <person name="Luo M."/>
            <person name="Machado C.A."/>
            <person name="Makalowski W."/>
            <person name="Marzo M."/>
            <person name="Matsuda M."/>
            <person name="Matzkin L."/>
            <person name="McAllister B."/>
            <person name="McBride C.S."/>
            <person name="McKernan B."/>
            <person name="McKernan K."/>
            <person name="Mendez-Lago M."/>
            <person name="Minx P."/>
            <person name="Mollenhauer M.U."/>
            <person name="Montooth K."/>
            <person name="Mount S.M."/>
            <person name="Mu X."/>
            <person name="Myers E."/>
            <person name="Negre B."/>
            <person name="Newfeld S."/>
            <person name="Nielsen R."/>
            <person name="Noor M.A."/>
            <person name="O'Grady P."/>
            <person name="Pachter L."/>
            <person name="Papaceit M."/>
            <person name="Parisi M.J."/>
            <person name="Parisi M."/>
            <person name="Parts L."/>
            <person name="Pedersen J.S."/>
            <person name="Pesole G."/>
            <person name="Phillippy A.M."/>
            <person name="Ponting C.P."/>
            <person name="Pop M."/>
            <person name="Porcelli D."/>
            <person name="Powell J.R."/>
            <person name="Prohaska S."/>
            <person name="Pruitt K."/>
            <person name="Puig M."/>
            <person name="Quesneville H."/>
            <person name="Ram K.R."/>
            <person name="Rand D."/>
            <person name="Rasmussen M.D."/>
            <person name="Reed L.K."/>
            <person name="Reenan R."/>
            <person name="Reily A."/>
            <person name="Remington K.A."/>
            <person name="Rieger T.T."/>
            <person name="Ritchie M.G."/>
            <person name="Robin C."/>
            <person name="Rogers Y.H."/>
            <person name="Rohde C."/>
            <person name="Rozas J."/>
            <person name="Rubenfield M.J."/>
            <person name="Ruiz A."/>
            <person name="Russo S."/>
            <person name="Salzberg S.L."/>
            <person name="Sanchez-Gracia A."/>
            <person name="Saranga D.J."/>
            <person name="Sato H."/>
            <person name="Schaeffer S.W."/>
            <person name="Schatz M.C."/>
            <person name="Schlenke T."/>
            <person name="Schwartz R."/>
            <person name="Segarra C."/>
            <person name="Singh R.S."/>
            <person name="Sirot L."/>
            <person name="Sirota M."/>
            <person name="Sisneros N.B."/>
            <person name="Smith C.D."/>
            <person name="Smith T.F."/>
            <person name="Spieth J."/>
            <person name="Stage D.E."/>
            <person name="Stark A."/>
            <person name="Stephan W."/>
            <person name="Strausberg R.L."/>
            <person name="Strempel S."/>
            <person name="Sturgill D."/>
            <person name="Sutton G."/>
            <person name="Sutton G.G."/>
            <person name="Tao W."/>
            <person name="Teichmann S."/>
            <person name="Tobari Y.N."/>
            <person name="Tomimura Y."/>
            <person name="Tsolas J.M."/>
            <person name="Valente V.L."/>
            <person name="Venter E."/>
            <person name="Venter J.C."/>
            <person name="Vicario S."/>
            <person name="Vieira F.G."/>
            <person name="Vilella A.J."/>
            <person name="Villasante A."/>
            <person name="Walenz B."/>
            <person name="Wang J."/>
            <person name="Wasserman M."/>
            <person name="Watts T."/>
            <person name="Wilson D."/>
            <person name="Wilson R.K."/>
            <person name="Wing R.A."/>
            <person name="Wolfner M.F."/>
            <person name="Wong A."/>
            <person name="Wong G.K."/>
            <person name="Wu C.I."/>
            <person name="Wu G."/>
            <person name="Yamamoto D."/>
            <person name="Yang H.P."/>
            <person name="Yang S.P."/>
            <person name="Yorke J.A."/>
            <person name="Yoshida K."/>
            <person name="Zdobnov E."/>
            <person name="Zhang P."/>
            <person name="Zhang Y."/>
            <person name="Zimin A.V."/>
            <person name="Baldwin J."/>
            <person name="Abdouelleil A."/>
            <person name="Abdulkadir J."/>
            <person name="Abebe A."/>
            <person name="Abera B."/>
            <person name="Abreu J."/>
            <person name="Acer S.C."/>
            <person name="Aftuck L."/>
            <person name="Alexander A."/>
            <person name="An P."/>
            <person name="Anderson E."/>
            <person name="Anderson S."/>
            <person name="Arachi H."/>
            <person name="Azer M."/>
            <person name="Bachantsang P."/>
            <person name="Barry A."/>
            <person name="Bayul T."/>
            <person name="Berlin A."/>
            <person name="Bessette D."/>
            <person name="Bloom T."/>
            <person name="Blye J."/>
            <person name="Boguslavskiy L."/>
            <person name="Bonnet C."/>
            <person name="Boukhgalter B."/>
            <person name="Bourzgui I."/>
            <person name="Brown A."/>
            <person name="Cahill P."/>
            <person name="Channer S."/>
            <person name="Cheshatsang Y."/>
            <person name="Chuda L."/>
            <person name="Citroen M."/>
            <person name="Collymore A."/>
            <person name="Cooke P."/>
            <person name="Costello M."/>
            <person name="D'Aco K."/>
            <person name="Daza R."/>
            <person name="De Haan G."/>
            <person name="DeGray S."/>
            <person name="DeMaso C."/>
            <person name="Dhargay N."/>
            <person name="Dooley K."/>
            <person name="Dooley E."/>
            <person name="Doricent M."/>
            <person name="Dorje P."/>
            <person name="Dorjee K."/>
            <person name="Dupes A."/>
            <person name="Elong R."/>
            <person name="Falk J."/>
            <person name="Farina A."/>
            <person name="Faro S."/>
            <person name="Ferguson D."/>
            <person name="Fisher S."/>
            <person name="Foley C.D."/>
            <person name="Franke A."/>
            <person name="Friedrich D."/>
            <person name="Gadbois L."/>
            <person name="Gearin G."/>
            <person name="Gearin C.R."/>
            <person name="Giannoukos G."/>
            <person name="Goode T."/>
            <person name="Graham J."/>
            <person name="Grandbois E."/>
            <person name="Grewal S."/>
            <person name="Gyaltsen K."/>
            <person name="Hafez N."/>
            <person name="Hagos B."/>
            <person name="Hall J."/>
            <person name="Henson C."/>
            <person name="Hollinger A."/>
            <person name="Honan T."/>
            <person name="Huard M.D."/>
            <person name="Hughes L."/>
            <person name="Hurhula B."/>
            <person name="Husby M.E."/>
            <person name="Kamat A."/>
            <person name="Kanga B."/>
            <person name="Kashin S."/>
            <person name="Khazanovich D."/>
            <person name="Kisner P."/>
            <person name="Lance K."/>
            <person name="Lara M."/>
            <person name="Lee W."/>
            <person name="Lennon N."/>
            <person name="Letendre F."/>
            <person name="LeVine R."/>
            <person name="Lipovsky A."/>
            <person name="Liu X."/>
            <person name="Liu J."/>
            <person name="Liu S."/>
            <person name="Lokyitsang T."/>
            <person name="Lokyitsang Y."/>
            <person name="Lubonja R."/>
            <person name="Lui A."/>
            <person name="MacDonald P."/>
            <person name="Magnisalis V."/>
            <person name="Maru K."/>
            <person name="Matthews C."/>
            <person name="McCusker W."/>
            <person name="McDonough S."/>
            <person name="Mehta T."/>
            <person name="Meldrim J."/>
            <person name="Meneus L."/>
            <person name="Mihai O."/>
            <person name="Mihalev A."/>
            <person name="Mihova T."/>
            <person name="Mittelman R."/>
            <person name="Mlenga V."/>
            <person name="Montmayeur A."/>
            <person name="Mulrain L."/>
            <person name="Navidi A."/>
            <person name="Naylor J."/>
            <person name="Negash T."/>
            <person name="Nguyen T."/>
            <person name="Nguyen N."/>
            <person name="Nicol R."/>
            <person name="Norbu C."/>
            <person name="Norbu N."/>
            <person name="Novod N."/>
            <person name="O'Neill B."/>
            <person name="Osman S."/>
            <person name="Markiewicz E."/>
            <person name="Oyono O.L."/>
            <person name="Patti C."/>
            <person name="Phunkhang P."/>
            <person name="Pierre F."/>
            <person name="Priest M."/>
            <person name="Raghuraman S."/>
            <person name="Rege F."/>
            <person name="Reyes R."/>
            <person name="Rise C."/>
            <person name="Rogov P."/>
            <person name="Ross K."/>
            <person name="Ryan E."/>
            <person name="Settipalli S."/>
            <person name="Shea T."/>
            <person name="Sherpa N."/>
            <person name="Shi L."/>
            <person name="Shih D."/>
            <person name="Sparrow T."/>
            <person name="Spaulding J."/>
            <person name="Stalker J."/>
            <person name="Stange-Thomann N."/>
            <person name="Stavropoulos S."/>
            <person name="Stone C."/>
            <person name="Strader C."/>
            <person name="Tesfaye S."/>
            <person name="Thomson T."/>
            <person name="Thoulutsang Y."/>
            <person name="Thoulutsang D."/>
            <person name="Topham K."/>
            <person name="Topping I."/>
            <person name="Tsamla T."/>
            <person name="Vassiliev H."/>
            <person name="Vo A."/>
            <person name="Wangchuk T."/>
            <person name="Wangdi T."/>
            <person name="Weiand M."/>
            <person name="Wilkinson J."/>
            <person name="Wilson A."/>
            <person name="Yadav S."/>
            <person name="Young G."/>
            <person name="Yu Q."/>
            <person name="Zembek L."/>
            <person name="Zhong D."/>
            <person name="Zimmer A."/>
            <person name="Zwirko Z."/>
            <person name="Jaffe D.B."/>
            <person name="Alvarez P."/>
            <person name="Brockman W."/>
            <person name="Butler J."/>
            <person name="Chin C."/>
            <person name="Gnerre S."/>
            <person name="Grabherr M."/>
            <person name="Kleber M."/>
            <person name="Mauceli E."/>
            <person name="MacCallum I."/>
        </authorList>
    </citation>
    <scope>NUCLEOTIDE SEQUENCE [LARGE SCALE GENOMIC DNA]</scope>
    <source>
        <strain evidence="2">Tucson 15010-1051.87</strain>
    </source>
</reference>
<gene>
    <name evidence="1" type="primary">Dvir\GJ26664</name>
    <name evidence="1" type="ORF">Dvir_GJ26664</name>
</gene>